<evidence type="ECO:0000313" key="2">
    <source>
        <dbReference type="EMBL" id="CAK0859180.1"/>
    </source>
</evidence>
<evidence type="ECO:0000256" key="1">
    <source>
        <dbReference type="SAM" id="MobiDB-lite"/>
    </source>
</evidence>
<protein>
    <submittedName>
        <fullName evidence="2">Uncharacterized protein</fullName>
    </submittedName>
</protein>
<reference evidence="2" key="1">
    <citation type="submission" date="2023-10" db="EMBL/GenBank/DDBJ databases">
        <authorList>
            <person name="Chen Y."/>
            <person name="Shah S."/>
            <person name="Dougan E. K."/>
            <person name="Thang M."/>
            <person name="Chan C."/>
        </authorList>
    </citation>
    <scope>NUCLEOTIDE SEQUENCE [LARGE SCALE GENOMIC DNA]</scope>
</reference>
<feature type="region of interest" description="Disordered" evidence="1">
    <location>
        <begin position="1"/>
        <end position="32"/>
    </location>
</feature>
<name>A0ABN9UHQ2_9DINO</name>
<proteinExistence type="predicted"/>
<organism evidence="2 3">
    <name type="scientific">Prorocentrum cordatum</name>
    <dbReference type="NCBI Taxonomy" id="2364126"/>
    <lineage>
        <taxon>Eukaryota</taxon>
        <taxon>Sar</taxon>
        <taxon>Alveolata</taxon>
        <taxon>Dinophyceae</taxon>
        <taxon>Prorocentrales</taxon>
        <taxon>Prorocentraceae</taxon>
        <taxon>Prorocentrum</taxon>
    </lineage>
</organism>
<dbReference type="EMBL" id="CAUYUJ010015872">
    <property type="protein sequence ID" value="CAK0859180.1"/>
    <property type="molecule type" value="Genomic_DNA"/>
</dbReference>
<accession>A0ABN9UHQ2</accession>
<sequence>MGMAGALSQSGGTQLGVPAGAQGGRSKRAGLPAPQVKDAVHVLEDGVHVHLSNGSGEQYVPPLQRPGAIWDDTPRGSRSAPLAIEMYAYLTGTVGLVQVIPHGIMASWTSKEKVPMGGRQRKALVAASRVTFTVCVRSSLASWPAEAKRDWLCGRRLDTMAFRVMPSCWLEMLQSIDSGSGAAQSKEQELKGRLKH</sequence>
<keyword evidence="3" id="KW-1185">Reference proteome</keyword>
<comment type="caution">
    <text evidence="2">The sequence shown here is derived from an EMBL/GenBank/DDBJ whole genome shotgun (WGS) entry which is preliminary data.</text>
</comment>
<dbReference type="Proteomes" id="UP001189429">
    <property type="component" value="Unassembled WGS sequence"/>
</dbReference>
<evidence type="ECO:0000313" key="3">
    <source>
        <dbReference type="Proteomes" id="UP001189429"/>
    </source>
</evidence>
<gene>
    <name evidence="2" type="ORF">PCOR1329_LOCUS48616</name>
</gene>